<organism evidence="2 3">
    <name type="scientific">Eumeta variegata</name>
    <name type="common">Bagworm moth</name>
    <name type="synonym">Eumeta japonica</name>
    <dbReference type="NCBI Taxonomy" id="151549"/>
    <lineage>
        <taxon>Eukaryota</taxon>
        <taxon>Metazoa</taxon>
        <taxon>Ecdysozoa</taxon>
        <taxon>Arthropoda</taxon>
        <taxon>Hexapoda</taxon>
        <taxon>Insecta</taxon>
        <taxon>Pterygota</taxon>
        <taxon>Neoptera</taxon>
        <taxon>Endopterygota</taxon>
        <taxon>Lepidoptera</taxon>
        <taxon>Glossata</taxon>
        <taxon>Ditrysia</taxon>
        <taxon>Tineoidea</taxon>
        <taxon>Psychidae</taxon>
        <taxon>Oiketicinae</taxon>
        <taxon>Eumeta</taxon>
    </lineage>
</organism>
<comment type="caution">
    <text evidence="2">The sequence shown here is derived from an EMBL/GenBank/DDBJ whole genome shotgun (WGS) entry which is preliminary data.</text>
</comment>
<reference evidence="2 3" key="1">
    <citation type="journal article" date="2019" name="Commun. Biol.">
        <title>The bagworm genome reveals a unique fibroin gene that provides high tensile strength.</title>
        <authorList>
            <person name="Kono N."/>
            <person name="Nakamura H."/>
            <person name="Ohtoshi R."/>
            <person name="Tomita M."/>
            <person name="Numata K."/>
            <person name="Arakawa K."/>
        </authorList>
    </citation>
    <scope>NUCLEOTIDE SEQUENCE [LARGE SCALE GENOMIC DNA]</scope>
</reference>
<keyword evidence="3" id="KW-1185">Reference proteome</keyword>
<name>A0A4C1U8G9_EUMVA</name>
<evidence type="ECO:0000313" key="2">
    <source>
        <dbReference type="EMBL" id="GBP22407.1"/>
    </source>
</evidence>
<dbReference type="EMBL" id="BGZK01000139">
    <property type="protein sequence ID" value="GBP22407.1"/>
    <property type="molecule type" value="Genomic_DNA"/>
</dbReference>
<evidence type="ECO:0000256" key="1">
    <source>
        <dbReference type="SAM" id="MobiDB-lite"/>
    </source>
</evidence>
<dbReference type="Proteomes" id="UP000299102">
    <property type="component" value="Unassembled WGS sequence"/>
</dbReference>
<feature type="region of interest" description="Disordered" evidence="1">
    <location>
        <begin position="110"/>
        <end position="141"/>
    </location>
</feature>
<protein>
    <submittedName>
        <fullName evidence="2">Uncharacterized protein</fullName>
    </submittedName>
</protein>
<proteinExistence type="predicted"/>
<gene>
    <name evidence="2" type="ORF">EVAR_11923_1</name>
</gene>
<sequence length="263" mass="29574">MGSNLWQRNNWSLFLRKARGQNVTKTVSQTSVETGKKEQTLRTVSSGNRDYAGGVKKITAFLARNKGKRRPLKRLLVQQLTDYGISHHLCNLIGLHVVLVRGELRRRRQHGRREDARLRVQGSRRCARAPAPGPATRHGPARTLTNTYASLHVHTTQVYFICTVDSNKTKISHLQEEPPSLDNRPVHSIEAAAIYCLFRPSRGFRSAVGIRKIDRRAPARPHVFNLLSPVKGLHEPTPAPAVPLPEAIHARRRLTTTAARNRS</sequence>
<accession>A0A4C1U8G9</accession>
<feature type="compositionally biased region" description="Low complexity" evidence="1">
    <location>
        <begin position="128"/>
        <end position="141"/>
    </location>
</feature>
<dbReference type="AlphaFoldDB" id="A0A4C1U8G9"/>
<evidence type="ECO:0000313" key="3">
    <source>
        <dbReference type="Proteomes" id="UP000299102"/>
    </source>
</evidence>